<protein>
    <submittedName>
        <fullName evidence="2">Uncharacterized protein</fullName>
    </submittedName>
</protein>
<evidence type="ECO:0000313" key="2">
    <source>
        <dbReference type="WBParaSite" id="nRc.2.0.1.t19717-RA"/>
    </source>
</evidence>
<dbReference type="Proteomes" id="UP000887565">
    <property type="component" value="Unplaced"/>
</dbReference>
<keyword evidence="1" id="KW-1185">Reference proteome</keyword>
<proteinExistence type="predicted"/>
<organism evidence="1 2">
    <name type="scientific">Romanomermis culicivorax</name>
    <name type="common">Nematode worm</name>
    <dbReference type="NCBI Taxonomy" id="13658"/>
    <lineage>
        <taxon>Eukaryota</taxon>
        <taxon>Metazoa</taxon>
        <taxon>Ecdysozoa</taxon>
        <taxon>Nematoda</taxon>
        <taxon>Enoplea</taxon>
        <taxon>Dorylaimia</taxon>
        <taxon>Mermithida</taxon>
        <taxon>Mermithoidea</taxon>
        <taxon>Mermithidae</taxon>
        <taxon>Romanomermis</taxon>
    </lineage>
</organism>
<dbReference type="AlphaFoldDB" id="A0A915J1Z0"/>
<dbReference type="WBParaSite" id="nRc.2.0.1.t19717-RA">
    <property type="protein sequence ID" value="nRc.2.0.1.t19717-RA"/>
    <property type="gene ID" value="nRc.2.0.1.g19717"/>
</dbReference>
<accession>A0A915J1Z0</accession>
<name>A0A915J1Z0_ROMCU</name>
<reference evidence="2" key="1">
    <citation type="submission" date="2022-11" db="UniProtKB">
        <authorList>
            <consortium name="WormBaseParasite"/>
        </authorList>
    </citation>
    <scope>IDENTIFICATION</scope>
</reference>
<evidence type="ECO:0000313" key="1">
    <source>
        <dbReference type="Proteomes" id="UP000887565"/>
    </source>
</evidence>
<sequence>MKCGWTAHVWDYPLKICIESCKTPWLTTDILDHIKLPDVPDSMMSRLREVLNGVCEVYLQLAMTLALIARIDQNCQHSVDL</sequence>